<dbReference type="AlphaFoldDB" id="A0A1I7DL82"/>
<dbReference type="PANTHER" id="PTHR42811">
    <property type="entry name" value="SERINE ACETYLTRANSFERASE"/>
    <property type="match status" value="1"/>
</dbReference>
<dbReference type="InterPro" id="IPR018357">
    <property type="entry name" value="Hexapep_transf_CS"/>
</dbReference>
<sequence length="147" mass="15833">MLLAHQDRKLIRAIHRYQRYRNKPGPMAWLGCAWGKLGHMFWTVISASDIHRDATIDASVRFPHLTGVVIHQDAILAEGCLIMQQVTLGQTSGPGAPRLDRNVYIGAGAKVLGGVHIAKNAKIGANAVVLSDVPENATAVGIPARTL</sequence>
<keyword evidence="6" id="KW-1185">Reference proteome</keyword>
<name>A0A1I7DL82_9RHOB</name>
<organism evidence="5 6">
    <name type="scientific">Sedimentitalea nanhaiensis</name>
    <dbReference type="NCBI Taxonomy" id="999627"/>
    <lineage>
        <taxon>Bacteria</taxon>
        <taxon>Pseudomonadati</taxon>
        <taxon>Pseudomonadota</taxon>
        <taxon>Alphaproteobacteria</taxon>
        <taxon>Rhodobacterales</taxon>
        <taxon>Paracoccaceae</taxon>
        <taxon>Sedimentitalea</taxon>
    </lineage>
</organism>
<dbReference type="GO" id="GO:0005737">
    <property type="term" value="C:cytoplasm"/>
    <property type="evidence" value="ECO:0007669"/>
    <property type="project" value="InterPro"/>
</dbReference>
<dbReference type="GO" id="GO:0006535">
    <property type="term" value="P:cysteine biosynthetic process from serine"/>
    <property type="evidence" value="ECO:0007669"/>
    <property type="project" value="InterPro"/>
</dbReference>
<dbReference type="STRING" id="999627.SAMN05216236_13010"/>
<gene>
    <name evidence="5" type="ORF">SAMN05216236_13010</name>
</gene>
<keyword evidence="4" id="KW-0012">Acyltransferase</keyword>
<proteinExistence type="inferred from homology"/>
<dbReference type="InterPro" id="IPR005881">
    <property type="entry name" value="Ser_O-AcTrfase"/>
</dbReference>
<dbReference type="OrthoDB" id="7545269at2"/>
<protein>
    <submittedName>
        <fullName evidence="5">Serine O-acetyltransferase</fullName>
    </submittedName>
</protein>
<reference evidence="5 6" key="1">
    <citation type="submission" date="2016-10" db="EMBL/GenBank/DDBJ databases">
        <authorList>
            <person name="de Groot N.N."/>
        </authorList>
    </citation>
    <scope>NUCLEOTIDE SEQUENCE [LARGE SCALE GENOMIC DNA]</scope>
    <source>
        <strain evidence="5 6">CGMCC 1.10959</strain>
    </source>
</reference>
<evidence type="ECO:0000313" key="6">
    <source>
        <dbReference type="Proteomes" id="UP000182466"/>
    </source>
</evidence>
<evidence type="ECO:0000256" key="1">
    <source>
        <dbReference type="ARBA" id="ARBA00007274"/>
    </source>
</evidence>
<evidence type="ECO:0000256" key="3">
    <source>
        <dbReference type="ARBA" id="ARBA00022737"/>
    </source>
</evidence>
<dbReference type="PROSITE" id="PS00101">
    <property type="entry name" value="HEXAPEP_TRANSFERASES"/>
    <property type="match status" value="1"/>
</dbReference>
<evidence type="ECO:0000256" key="2">
    <source>
        <dbReference type="ARBA" id="ARBA00022679"/>
    </source>
</evidence>
<dbReference type="SUPFAM" id="SSF51161">
    <property type="entry name" value="Trimeric LpxA-like enzymes"/>
    <property type="match status" value="1"/>
</dbReference>
<dbReference type="Proteomes" id="UP000182466">
    <property type="component" value="Unassembled WGS sequence"/>
</dbReference>
<dbReference type="InterPro" id="IPR001451">
    <property type="entry name" value="Hexapep"/>
</dbReference>
<evidence type="ECO:0000256" key="4">
    <source>
        <dbReference type="ARBA" id="ARBA00023315"/>
    </source>
</evidence>
<dbReference type="Pfam" id="PF00132">
    <property type="entry name" value="Hexapep"/>
    <property type="match status" value="1"/>
</dbReference>
<dbReference type="InterPro" id="IPR011004">
    <property type="entry name" value="Trimer_LpxA-like_sf"/>
</dbReference>
<dbReference type="Gene3D" id="2.160.10.10">
    <property type="entry name" value="Hexapeptide repeat proteins"/>
    <property type="match status" value="1"/>
</dbReference>
<dbReference type="InterPro" id="IPR045304">
    <property type="entry name" value="LbH_SAT"/>
</dbReference>
<evidence type="ECO:0000313" key="5">
    <source>
        <dbReference type="EMBL" id="SFU12432.1"/>
    </source>
</evidence>
<keyword evidence="3" id="KW-0677">Repeat</keyword>
<dbReference type="EMBL" id="FPAW01000030">
    <property type="protein sequence ID" value="SFU12432.1"/>
    <property type="molecule type" value="Genomic_DNA"/>
</dbReference>
<comment type="similarity">
    <text evidence="1">Belongs to the transferase hexapeptide repeat family.</text>
</comment>
<dbReference type="GO" id="GO:0009001">
    <property type="term" value="F:serine O-acetyltransferase activity"/>
    <property type="evidence" value="ECO:0007669"/>
    <property type="project" value="InterPro"/>
</dbReference>
<accession>A0A1I7DL82</accession>
<keyword evidence="2 5" id="KW-0808">Transferase</keyword>
<dbReference type="CDD" id="cd03354">
    <property type="entry name" value="LbH_SAT"/>
    <property type="match status" value="1"/>
</dbReference>
<dbReference type="PIRSF" id="PIRSF000441">
    <property type="entry name" value="CysE"/>
    <property type="match status" value="1"/>
</dbReference>